<feature type="transmembrane region" description="Helical" evidence="1">
    <location>
        <begin position="45"/>
        <end position="66"/>
    </location>
</feature>
<dbReference type="RefSeq" id="WP_275705688.1">
    <property type="nucleotide sequence ID" value="NZ_JANCMW010000003.1"/>
</dbReference>
<keyword evidence="1" id="KW-0812">Transmembrane</keyword>
<evidence type="ECO:0000313" key="2">
    <source>
        <dbReference type="EMBL" id="MDF0750168.1"/>
    </source>
</evidence>
<sequence>MKFFGGYSEDGWGVLYIAPLFTAIMFGWSYAWIASLIAPSRKFPASLVMSILLGALCTFASVVAITGEQFPAYQAINVSIMTLAAVGGLTGALLQIWKNGGTL</sequence>
<evidence type="ECO:0000313" key="3">
    <source>
        <dbReference type="Proteomes" id="UP001143391"/>
    </source>
</evidence>
<keyword evidence="1" id="KW-0472">Membrane</keyword>
<name>A0ABT5Y907_9GAMM</name>
<dbReference type="EMBL" id="JANCMW010000003">
    <property type="protein sequence ID" value="MDF0750168.1"/>
    <property type="molecule type" value="Genomic_DNA"/>
</dbReference>
<proteinExistence type="predicted"/>
<dbReference type="Proteomes" id="UP001143391">
    <property type="component" value="Unassembled WGS sequence"/>
</dbReference>
<feature type="transmembrane region" description="Helical" evidence="1">
    <location>
        <begin position="12"/>
        <end position="33"/>
    </location>
</feature>
<keyword evidence="1" id="KW-1133">Transmembrane helix</keyword>
<gene>
    <name evidence="2" type="ORF">NLU14_07975</name>
</gene>
<feature type="transmembrane region" description="Helical" evidence="1">
    <location>
        <begin position="72"/>
        <end position="97"/>
    </location>
</feature>
<protein>
    <recommendedName>
        <fullName evidence="4">Holin</fullName>
    </recommendedName>
</protein>
<organism evidence="2 3">
    <name type="scientific">Marinobacter iranensis</name>
    <dbReference type="NCBI Taxonomy" id="2962607"/>
    <lineage>
        <taxon>Bacteria</taxon>
        <taxon>Pseudomonadati</taxon>
        <taxon>Pseudomonadota</taxon>
        <taxon>Gammaproteobacteria</taxon>
        <taxon>Pseudomonadales</taxon>
        <taxon>Marinobacteraceae</taxon>
        <taxon>Marinobacter</taxon>
    </lineage>
</organism>
<comment type="caution">
    <text evidence="2">The sequence shown here is derived from an EMBL/GenBank/DDBJ whole genome shotgun (WGS) entry which is preliminary data.</text>
</comment>
<accession>A0ABT5Y907</accession>
<keyword evidence="3" id="KW-1185">Reference proteome</keyword>
<evidence type="ECO:0008006" key="4">
    <source>
        <dbReference type="Google" id="ProtNLM"/>
    </source>
</evidence>
<evidence type="ECO:0000256" key="1">
    <source>
        <dbReference type="SAM" id="Phobius"/>
    </source>
</evidence>
<reference evidence="2" key="1">
    <citation type="submission" date="2022-07" db="EMBL/GenBank/DDBJ databases">
        <title>Marinobacter iranensis a new bacterium isolate from a hipersaline lake in Iran.</title>
        <authorList>
            <person name="Mohammad A.M.A."/>
            <person name="Cristina S.-P."/>
            <person name="Antonio V."/>
        </authorList>
    </citation>
    <scope>NUCLEOTIDE SEQUENCE</scope>
    <source>
        <strain evidence="2">71-i</strain>
    </source>
</reference>